<evidence type="ECO:0000313" key="2">
    <source>
        <dbReference type="EMBL" id="PAT34994.1"/>
    </source>
</evidence>
<dbReference type="EMBL" id="NSJF01000002">
    <property type="protein sequence ID" value="PAT34994.1"/>
    <property type="molecule type" value="Genomic_DNA"/>
</dbReference>
<accession>A0A2A2AB87</accession>
<dbReference type="Proteomes" id="UP000217999">
    <property type="component" value="Unassembled WGS sequence"/>
</dbReference>
<dbReference type="RefSeq" id="WP_095549141.1">
    <property type="nucleotide sequence ID" value="NZ_NSJF01000002.1"/>
</dbReference>
<dbReference type="GO" id="GO:0004519">
    <property type="term" value="F:endonuclease activity"/>
    <property type="evidence" value="ECO:0007669"/>
    <property type="project" value="InterPro"/>
</dbReference>
<feature type="domain" description="HNH" evidence="1">
    <location>
        <begin position="10"/>
        <end position="42"/>
    </location>
</feature>
<evidence type="ECO:0000259" key="1">
    <source>
        <dbReference type="Pfam" id="PF01844"/>
    </source>
</evidence>
<comment type="caution">
    <text evidence="2">The sequence shown here is derived from an EMBL/GenBank/DDBJ whole genome shotgun (WGS) entry which is preliminary data.</text>
</comment>
<name>A0A2A2AB87_9BURK</name>
<reference evidence="2 3" key="1">
    <citation type="submission" date="2017-08" db="EMBL/GenBank/DDBJ databases">
        <title>WGS of Clinical strains of the CDC Group NO-1 linked to zoonotic infections in humans.</title>
        <authorList>
            <person name="Bernier A.-M."/>
            <person name="Bernard K."/>
        </authorList>
    </citation>
    <scope>NUCLEOTIDE SEQUENCE [LARGE SCALE GENOMIC DNA]</scope>
    <source>
        <strain evidence="2 3">NML03-0146</strain>
    </source>
</reference>
<organism evidence="2 3">
    <name type="scientific">Vandammella animalimorsus</name>
    <dbReference type="NCBI Taxonomy" id="2029117"/>
    <lineage>
        <taxon>Bacteria</taxon>
        <taxon>Pseudomonadati</taxon>
        <taxon>Pseudomonadota</taxon>
        <taxon>Betaproteobacteria</taxon>
        <taxon>Burkholderiales</taxon>
        <taxon>Comamonadaceae</taxon>
        <taxon>Vandammella</taxon>
    </lineage>
</organism>
<dbReference type="Pfam" id="PF01844">
    <property type="entry name" value="HNH"/>
    <property type="match status" value="1"/>
</dbReference>
<dbReference type="InterPro" id="IPR003615">
    <property type="entry name" value="HNH_nuc"/>
</dbReference>
<proteinExistence type="predicted"/>
<evidence type="ECO:0000313" key="3">
    <source>
        <dbReference type="Proteomes" id="UP000217999"/>
    </source>
</evidence>
<dbReference type="AlphaFoldDB" id="A0A2A2AB87"/>
<dbReference type="GO" id="GO:0008270">
    <property type="term" value="F:zinc ion binding"/>
    <property type="evidence" value="ECO:0007669"/>
    <property type="project" value="InterPro"/>
</dbReference>
<gene>
    <name evidence="2" type="ORF">CK620_03410</name>
</gene>
<dbReference type="CDD" id="cd00085">
    <property type="entry name" value="HNHc"/>
    <property type="match status" value="1"/>
</dbReference>
<dbReference type="Gene3D" id="1.10.30.50">
    <property type="match status" value="1"/>
</dbReference>
<dbReference type="InterPro" id="IPR002711">
    <property type="entry name" value="HNH"/>
</dbReference>
<protein>
    <recommendedName>
        <fullName evidence="1">HNH domain-containing protein</fullName>
    </recommendedName>
</protein>
<sequence length="44" mass="4900">MQFGKYIKPEDAHGHHIVRHADGGPANSENHAVVCKPCHIKLQK</sequence>
<dbReference type="GO" id="GO:0003676">
    <property type="term" value="F:nucleic acid binding"/>
    <property type="evidence" value="ECO:0007669"/>
    <property type="project" value="InterPro"/>
</dbReference>